<sequence>MLTGVKSMVKYPSGSLAAFRKPIKKKENSTRRPYTHRKGVNFSDRGMTLEQQINESNKYYLTEGIAVVHKKPTPIQIVKVDYPKRSKAVIRKAYFRQASTTDYNGVYKGYYLDFEAKETRNKTNFPLKNFHEHQIFHLSACLKQKGICFTIIRFASLERYFVTPASFVINAWREKDKSSMTLKEIVDNSYEIKSGFRPTLPYLKAVDKFIADRER</sequence>
<dbReference type="InterPro" id="IPR011856">
    <property type="entry name" value="tRNA_endonuc-like_dom_sf"/>
</dbReference>
<dbReference type="NCBIfam" id="TIGR00648">
    <property type="entry name" value="recU"/>
    <property type="match status" value="1"/>
</dbReference>
<keyword evidence="10 13" id="KW-0234">DNA repair</keyword>
<comment type="function">
    <text evidence="13">Endonuclease that resolves Holliday junction intermediates in genetic recombination. Cleaves mobile four-strand junctions by introducing symmetrical nicks in paired strands. Promotes annealing of linear ssDNA with homologous dsDNA. Required for DNA repair, homologous recombination and chromosome segregation.</text>
</comment>
<dbReference type="HAMAP" id="MF_00130">
    <property type="entry name" value="RecU"/>
    <property type="match status" value="1"/>
</dbReference>
<feature type="binding site" evidence="13">
    <location>
        <position position="100"/>
    </location>
    <ligand>
        <name>Mg(2+)</name>
        <dbReference type="ChEBI" id="CHEBI:18420"/>
    </ligand>
</feature>
<dbReference type="SUPFAM" id="SSF52980">
    <property type="entry name" value="Restriction endonuclease-like"/>
    <property type="match status" value="1"/>
</dbReference>
<evidence type="ECO:0000256" key="11">
    <source>
        <dbReference type="ARBA" id="ARBA00023447"/>
    </source>
</evidence>
<feature type="binding site" evidence="13">
    <location>
        <position position="134"/>
    </location>
    <ligand>
        <name>Mg(2+)</name>
        <dbReference type="ChEBI" id="CHEBI:18420"/>
    </ligand>
</feature>
<protein>
    <recommendedName>
        <fullName evidence="12 13">Holliday junction resolvase RecU</fullName>
        <ecNumber evidence="13 14">3.1.21.10</ecNumber>
    </recommendedName>
    <alternativeName>
        <fullName evidence="13">Recombination protein U homolog</fullName>
    </alternativeName>
</protein>
<evidence type="ECO:0000256" key="7">
    <source>
        <dbReference type="ARBA" id="ARBA00022801"/>
    </source>
</evidence>
<dbReference type="Proteomes" id="UP000051311">
    <property type="component" value="Unassembled WGS sequence"/>
</dbReference>
<comment type="caution">
    <text evidence="15">The sequence shown here is derived from an EMBL/GenBank/DDBJ whole genome shotgun (WGS) entry which is preliminary data.</text>
</comment>
<dbReference type="GO" id="GO:0006310">
    <property type="term" value="P:DNA recombination"/>
    <property type="evidence" value="ECO:0007669"/>
    <property type="project" value="UniProtKB-UniRule"/>
</dbReference>
<dbReference type="InterPro" id="IPR004612">
    <property type="entry name" value="Resolv_RecU"/>
</dbReference>
<keyword evidence="9 13" id="KW-0233">DNA recombination</keyword>
<keyword evidence="3 13" id="KW-0540">Nuclease</keyword>
<dbReference type="STRING" id="1423748.FC37_GL001092"/>
<evidence type="ECO:0000256" key="8">
    <source>
        <dbReference type="ARBA" id="ARBA00022842"/>
    </source>
</evidence>
<feature type="binding site" evidence="13">
    <location>
        <position position="115"/>
    </location>
    <ligand>
        <name>Mg(2+)</name>
        <dbReference type="ChEBI" id="CHEBI:18420"/>
    </ligand>
</feature>
<evidence type="ECO:0000256" key="1">
    <source>
        <dbReference type="ARBA" id="ARBA00004496"/>
    </source>
</evidence>
<keyword evidence="5 13" id="KW-0255">Endonuclease</keyword>
<comment type="catalytic activity">
    <reaction evidence="13">
        <text>Endonucleolytic cleavage at a junction such as a reciprocal single-stranded crossover between two homologous DNA duplexes (Holliday junction).</text>
        <dbReference type="EC" id="3.1.21.10"/>
    </reaction>
</comment>
<dbReference type="GO" id="GO:0006281">
    <property type="term" value="P:DNA repair"/>
    <property type="evidence" value="ECO:0007669"/>
    <property type="project" value="UniProtKB-UniRule"/>
</dbReference>
<keyword evidence="2 13" id="KW-0963">Cytoplasm</keyword>
<dbReference type="GO" id="GO:0007059">
    <property type="term" value="P:chromosome segregation"/>
    <property type="evidence" value="ECO:0007669"/>
    <property type="project" value="UniProtKB-UniRule"/>
</dbReference>
<keyword evidence="8 13" id="KW-0460">Magnesium</keyword>
<name>A0A0R1NNH1_9LACO</name>
<evidence type="ECO:0000313" key="15">
    <source>
        <dbReference type="EMBL" id="KRL21975.1"/>
    </source>
</evidence>
<keyword evidence="7 13" id="KW-0378">Hydrolase</keyword>
<dbReference type="EMBL" id="AZEL01000041">
    <property type="protein sequence ID" value="KRL21975.1"/>
    <property type="molecule type" value="Genomic_DNA"/>
</dbReference>
<evidence type="ECO:0000256" key="14">
    <source>
        <dbReference type="NCBIfam" id="TIGR00648"/>
    </source>
</evidence>
<dbReference type="Pfam" id="PF03838">
    <property type="entry name" value="RecU"/>
    <property type="match status" value="1"/>
</dbReference>
<evidence type="ECO:0000256" key="13">
    <source>
        <dbReference type="HAMAP-Rule" id="MF_00130"/>
    </source>
</evidence>
<accession>A0A0R1NNH1</accession>
<organism evidence="15 16">
    <name type="scientific">Lactobacillus gallinarum DSM 10532 = JCM 2011</name>
    <dbReference type="NCBI Taxonomy" id="1423748"/>
    <lineage>
        <taxon>Bacteria</taxon>
        <taxon>Bacillati</taxon>
        <taxon>Bacillota</taxon>
        <taxon>Bacilli</taxon>
        <taxon>Lactobacillales</taxon>
        <taxon>Lactobacillaceae</taxon>
        <taxon>Lactobacillus</taxon>
    </lineage>
</organism>
<evidence type="ECO:0000256" key="10">
    <source>
        <dbReference type="ARBA" id="ARBA00023204"/>
    </source>
</evidence>
<dbReference type="NCBIfam" id="NF002584">
    <property type="entry name" value="PRK02234.1-5"/>
    <property type="match status" value="1"/>
</dbReference>
<evidence type="ECO:0000313" key="16">
    <source>
        <dbReference type="Proteomes" id="UP000051311"/>
    </source>
</evidence>
<dbReference type="GO" id="GO:0003676">
    <property type="term" value="F:nucleic acid binding"/>
    <property type="evidence" value="ECO:0007669"/>
    <property type="project" value="InterPro"/>
</dbReference>
<dbReference type="GO" id="GO:0005737">
    <property type="term" value="C:cytoplasm"/>
    <property type="evidence" value="ECO:0007669"/>
    <property type="project" value="UniProtKB-SubCell"/>
</dbReference>
<dbReference type="GO" id="GO:0008821">
    <property type="term" value="F:crossover junction DNA endonuclease activity"/>
    <property type="evidence" value="ECO:0007669"/>
    <property type="project" value="UniProtKB-EC"/>
</dbReference>
<comment type="subcellular location">
    <subcellularLocation>
        <location evidence="1 13">Cytoplasm</location>
    </subcellularLocation>
</comment>
<keyword evidence="6 13" id="KW-0227">DNA damage</keyword>
<gene>
    <name evidence="13" type="primary">recU</name>
    <name evidence="15" type="ORF">FC37_GL001092</name>
</gene>
<evidence type="ECO:0000256" key="12">
    <source>
        <dbReference type="ARBA" id="ARBA00029523"/>
    </source>
</evidence>
<evidence type="ECO:0000256" key="5">
    <source>
        <dbReference type="ARBA" id="ARBA00022759"/>
    </source>
</evidence>
<evidence type="ECO:0000256" key="4">
    <source>
        <dbReference type="ARBA" id="ARBA00022723"/>
    </source>
</evidence>
<proteinExistence type="inferred from homology"/>
<evidence type="ECO:0000256" key="9">
    <source>
        <dbReference type="ARBA" id="ARBA00023172"/>
    </source>
</evidence>
<dbReference type="InterPro" id="IPR011335">
    <property type="entry name" value="Restrct_endonuc-II-like"/>
</dbReference>
<feature type="binding site" evidence="13">
    <location>
        <position position="102"/>
    </location>
    <ligand>
        <name>Mg(2+)</name>
        <dbReference type="ChEBI" id="CHEBI:18420"/>
    </ligand>
</feature>
<comment type="similarity">
    <text evidence="11 13">Belongs to the RecU family.</text>
</comment>
<evidence type="ECO:0000256" key="6">
    <source>
        <dbReference type="ARBA" id="ARBA00022763"/>
    </source>
</evidence>
<dbReference type="PIRSF" id="PIRSF037785">
    <property type="entry name" value="RecU"/>
    <property type="match status" value="1"/>
</dbReference>
<keyword evidence="4 13" id="KW-0479">Metal-binding</keyword>
<dbReference type="PATRIC" id="fig|1423748.3.peg.1150"/>
<feature type="site" description="Transition state stabilizer" evidence="13">
    <location>
        <position position="117"/>
    </location>
</feature>
<dbReference type="GO" id="GO:0000287">
    <property type="term" value="F:magnesium ion binding"/>
    <property type="evidence" value="ECO:0007669"/>
    <property type="project" value="UniProtKB-UniRule"/>
</dbReference>
<evidence type="ECO:0000256" key="3">
    <source>
        <dbReference type="ARBA" id="ARBA00022722"/>
    </source>
</evidence>
<dbReference type="EC" id="3.1.21.10" evidence="13 14"/>
<dbReference type="Gene3D" id="3.40.1350.10">
    <property type="match status" value="1"/>
</dbReference>
<comment type="cofactor">
    <cofactor evidence="13">
        <name>Mg(2+)</name>
        <dbReference type="ChEBI" id="CHEBI:18420"/>
    </cofactor>
    <text evidence="13">Binds 1 Mg(2+) ion per subunit.</text>
</comment>
<dbReference type="eggNOG" id="COG3331">
    <property type="taxonomic scope" value="Bacteria"/>
</dbReference>
<evidence type="ECO:0000256" key="2">
    <source>
        <dbReference type="ARBA" id="ARBA00022490"/>
    </source>
</evidence>
<reference evidence="15 16" key="1">
    <citation type="journal article" date="2015" name="Genome Announc.">
        <title>Expanding the biotechnology potential of lactobacilli through comparative genomics of 213 strains and associated genera.</title>
        <authorList>
            <person name="Sun Z."/>
            <person name="Harris H.M."/>
            <person name="McCann A."/>
            <person name="Guo C."/>
            <person name="Argimon S."/>
            <person name="Zhang W."/>
            <person name="Yang X."/>
            <person name="Jeffery I.B."/>
            <person name="Cooney J.C."/>
            <person name="Kagawa T.F."/>
            <person name="Liu W."/>
            <person name="Song Y."/>
            <person name="Salvetti E."/>
            <person name="Wrobel A."/>
            <person name="Rasinkangas P."/>
            <person name="Parkhill J."/>
            <person name="Rea M.C."/>
            <person name="O'Sullivan O."/>
            <person name="Ritari J."/>
            <person name="Douillard F.P."/>
            <person name="Paul Ross R."/>
            <person name="Yang R."/>
            <person name="Briner A.E."/>
            <person name="Felis G.E."/>
            <person name="de Vos W.M."/>
            <person name="Barrangou R."/>
            <person name="Klaenhammer T.R."/>
            <person name="Caufield P.W."/>
            <person name="Cui Y."/>
            <person name="Zhang H."/>
            <person name="O'Toole P.W."/>
        </authorList>
    </citation>
    <scope>NUCLEOTIDE SEQUENCE [LARGE SCALE GENOMIC DNA]</scope>
    <source>
        <strain evidence="15 16">DSM 10532</strain>
    </source>
</reference>
<dbReference type="AlphaFoldDB" id="A0A0R1NNH1"/>
<dbReference type="CDD" id="cd22354">
    <property type="entry name" value="RecU-like"/>
    <property type="match status" value="1"/>
</dbReference>